<dbReference type="Proteomes" id="UP000011131">
    <property type="component" value="Chromosome"/>
</dbReference>
<keyword evidence="4" id="KW-1185">Reference proteome</keyword>
<reference evidence="3 4" key="1">
    <citation type="journal article" date="2013" name="Genome Announc.">
        <title>Complete genome sequence of Myxococcus stipitatus strain DSM 14675, a fruiting myxobacterium.</title>
        <authorList>
            <person name="Huntley S."/>
            <person name="Kneip S."/>
            <person name="Treuner-Lange A."/>
            <person name="Sogaard-Andersen L."/>
        </authorList>
    </citation>
    <scope>NUCLEOTIDE SEQUENCE [LARGE SCALE GENOMIC DNA]</scope>
    <source>
        <strain evidence="4">DSM 14675 / JCM 12634 / Mx s8</strain>
    </source>
</reference>
<organism evidence="3 4">
    <name type="scientific">Myxococcus stipitatus (strain DSM 14675 / JCM 12634 / Mx s8)</name>
    <dbReference type="NCBI Taxonomy" id="1278073"/>
    <lineage>
        <taxon>Bacteria</taxon>
        <taxon>Pseudomonadati</taxon>
        <taxon>Myxococcota</taxon>
        <taxon>Myxococcia</taxon>
        <taxon>Myxococcales</taxon>
        <taxon>Cystobacterineae</taxon>
        <taxon>Myxococcaceae</taxon>
        <taxon>Myxococcus</taxon>
    </lineage>
</organism>
<evidence type="ECO:0000313" key="4">
    <source>
        <dbReference type="Proteomes" id="UP000011131"/>
    </source>
</evidence>
<dbReference type="InterPro" id="IPR014867">
    <property type="entry name" value="Spore_coat_CotH_CotH2/3/7"/>
</dbReference>
<dbReference type="Pfam" id="PF13290">
    <property type="entry name" value="CHB_HEX_C_1"/>
    <property type="match status" value="1"/>
</dbReference>
<dbReference type="HOGENOM" id="CLU_008731_1_0_7"/>
<feature type="domain" description="GH29D-like beta-sandwich" evidence="2">
    <location>
        <begin position="141"/>
        <end position="178"/>
    </location>
</feature>
<accession>L7UKV4</accession>
<dbReference type="EMBL" id="CP004025">
    <property type="protein sequence ID" value="AGC47074.1"/>
    <property type="molecule type" value="Genomic_DNA"/>
</dbReference>
<feature type="region of interest" description="Disordered" evidence="1">
    <location>
        <begin position="649"/>
        <end position="672"/>
    </location>
</feature>
<dbReference type="PATRIC" id="fig|1278073.3.peg.5876"/>
<dbReference type="STRING" id="1278073.MYSTI_05798"/>
<name>L7UKV4_MYXSD</name>
<dbReference type="OrthoDB" id="9802197at2"/>
<dbReference type="eggNOG" id="ENOG502Z8ME">
    <property type="taxonomic scope" value="Bacteria"/>
</dbReference>
<evidence type="ECO:0000313" key="3">
    <source>
        <dbReference type="EMBL" id="AGC47074.1"/>
    </source>
</evidence>
<gene>
    <name evidence="3" type="ordered locus">MYSTI_05798</name>
</gene>
<evidence type="ECO:0000256" key="1">
    <source>
        <dbReference type="SAM" id="MobiDB-lite"/>
    </source>
</evidence>
<keyword evidence="3" id="KW-0449">Lipoprotein</keyword>
<proteinExistence type="predicted"/>
<protein>
    <submittedName>
        <fullName evidence="3">Putative lipoprotein</fullName>
    </submittedName>
</protein>
<dbReference type="KEGG" id="msd:MYSTI_05798"/>
<sequence>MMENSRIIRTCRGTTPPRVTRKRESRLGALGLVLVACLWAPRGSAAESTRAALTIDAMDNAQHILRGGFPVDAGVDRVELYEGSVLLGEAQLEAEGRWSIPWAPGEGSVFLEAVAHLSTGTELRTRLDFQHLRFSTPARLYSAEALLTLPVEPGTTTHYTLDGTAPGPSSPVYTVPLVLLSRRGQPAPLSLVPTNPAEAPESWRWMPPAATPVLGTVVRLQRFSGATPVGAGEARTYLVQEPVYSLPVLSLVTNAENFFGYDQGIYVPGRIYDETPHWPDYWGPGNYRQDGEAWERPVHVEWFEATGAPVFAQNAGVRIHGSGSASLPQKSLRLYAKAEYGPEWFPANFFPNHPFRGLKRLLVRASGQDQMGSRIKDCVLPELLHQTQLETQPCRPTVVFLNGEYWGLHEIRERLDEYTLASHYGLNRKKIVILEGPGNLDTGEAGDVTPYAELLAYVRTHDLAVPEHFAYVEARIDVENFIDYHIAQVYFGNDDWPQNNLKYWRYRGGENTPGTGAGDGRWRWLLYDLDYAFMLGPEANSLGRLLHDTRLGEPFVVLFRSLMKSPIFRERFITRFHWHLDNTFTTERVLAVLDAGAARLAPEIPEHISRWGYPQSEAYWQWVIDRLRDVAHRRPVALRRFLQREGLDLPRGDGTGRPAIHPPANTPPPGKR</sequence>
<dbReference type="InterPro" id="IPR059177">
    <property type="entry name" value="GH29D-like_dom"/>
</dbReference>
<dbReference type="Pfam" id="PF08757">
    <property type="entry name" value="CotH"/>
    <property type="match status" value="1"/>
</dbReference>
<evidence type="ECO:0000259" key="2">
    <source>
        <dbReference type="Pfam" id="PF13290"/>
    </source>
</evidence>
<feature type="compositionally biased region" description="Pro residues" evidence="1">
    <location>
        <begin position="660"/>
        <end position="672"/>
    </location>
</feature>
<dbReference type="AlphaFoldDB" id="L7UKV4"/>